<dbReference type="Gene3D" id="1.10.10.2690">
    <property type="match status" value="1"/>
</dbReference>
<accession>A0A7I8HQK6</accession>
<reference evidence="4" key="1">
    <citation type="submission" date="2020-10" db="EMBL/GenBank/DDBJ databases">
        <title>Detection of Pseudomonas aeruginosa producing GES-5 beta-lactamase from hospital sewage.</title>
        <authorList>
            <person name="Hayashi W."/>
            <person name="Soga E."/>
            <person name="Iimura M."/>
            <person name="Yoshida S."/>
            <person name="Izumi K."/>
            <person name="Nagano Y."/>
            <person name="Nagano N."/>
        </authorList>
    </citation>
    <scope>NUCLEOTIDE SEQUENCE</scope>
    <source>
        <strain evidence="4">IPM3H3</strain>
        <plasmid evidence="4">pIPM3H3-GES5</plasmid>
    </source>
</reference>
<dbReference type="AlphaFoldDB" id="A0A7I8HQK6"/>
<evidence type="ECO:0000256" key="2">
    <source>
        <dbReference type="ARBA" id="ARBA00023163"/>
    </source>
</evidence>
<evidence type="ECO:0000256" key="1">
    <source>
        <dbReference type="ARBA" id="ARBA00023015"/>
    </source>
</evidence>
<dbReference type="InterPro" id="IPR053721">
    <property type="entry name" value="Fimbrial_Adhesin_Reg"/>
</dbReference>
<feature type="domain" description="TrfB transcriptional repressor protein" evidence="3">
    <location>
        <begin position="12"/>
        <end position="91"/>
    </location>
</feature>
<keyword evidence="4" id="KW-0614">Plasmid</keyword>
<evidence type="ECO:0000259" key="3">
    <source>
        <dbReference type="Pfam" id="PF16509"/>
    </source>
</evidence>
<keyword evidence="2" id="KW-0804">Transcription</keyword>
<geneLocation type="plasmid" evidence="4">
    <name>pIPM3H3-GES5</name>
</geneLocation>
<sequence length="132" mass="14278">MYRMAPMRLKRLTPQAFDRTAADTRLGDQAREMARAVLVDGRAQVDVATEHGMTKQRVSLAVAAIERAYKKATTPGVSSIRVELDLPEALALELAALVEAMKGCDDAAKTAEALEKTTNAVRKAVKLLKATP</sequence>
<protein>
    <recommendedName>
        <fullName evidence="3">TrfB transcriptional repressor protein domain-containing protein</fullName>
    </recommendedName>
</protein>
<dbReference type="EMBL" id="LC589064">
    <property type="protein sequence ID" value="BCM64645.1"/>
    <property type="molecule type" value="Genomic_DNA"/>
</dbReference>
<dbReference type="InterPro" id="IPR032428">
    <property type="entry name" value="TrfB"/>
</dbReference>
<evidence type="ECO:0000313" key="4">
    <source>
        <dbReference type="EMBL" id="BCM64645.1"/>
    </source>
</evidence>
<organism evidence="4">
    <name type="scientific">Pseudomonas aeruginosa</name>
    <dbReference type="NCBI Taxonomy" id="287"/>
    <lineage>
        <taxon>Bacteria</taxon>
        <taxon>Pseudomonadati</taxon>
        <taxon>Pseudomonadota</taxon>
        <taxon>Gammaproteobacteria</taxon>
        <taxon>Pseudomonadales</taxon>
        <taxon>Pseudomonadaceae</taxon>
        <taxon>Pseudomonas</taxon>
    </lineage>
</organism>
<proteinExistence type="predicted"/>
<name>A0A7I8HQK6_PSEAI</name>
<keyword evidence="1" id="KW-0805">Transcription regulation</keyword>
<dbReference type="Pfam" id="PF16509">
    <property type="entry name" value="KORA"/>
    <property type="match status" value="1"/>
</dbReference>